<evidence type="ECO:0000259" key="2">
    <source>
        <dbReference type="Pfam" id="PF09851"/>
    </source>
</evidence>
<dbReference type="InterPro" id="IPR018649">
    <property type="entry name" value="SHOCT"/>
</dbReference>
<comment type="caution">
    <text evidence="3">The sequence shown here is derived from an EMBL/GenBank/DDBJ whole genome shotgun (WGS) entry which is preliminary data.</text>
</comment>
<keyword evidence="1" id="KW-0812">Transmembrane</keyword>
<feature type="domain" description="SHOCT" evidence="2">
    <location>
        <begin position="51"/>
        <end position="77"/>
    </location>
</feature>
<sequence length="78" mass="8954">MGYGWNNMMGGWGGFGLGWVFMILFWALIILGVVGLIRYLSGQHNADKGKTPLDILRERYAKGEVDKKEFEEMKKDLR</sequence>
<keyword evidence="1" id="KW-1133">Transmembrane helix</keyword>
<dbReference type="STRING" id="1798391.A2968_06540"/>
<reference evidence="3 4" key="1">
    <citation type="journal article" date="2016" name="Nat. Commun.">
        <title>Thousands of microbial genomes shed light on interconnected biogeochemical processes in an aquifer system.</title>
        <authorList>
            <person name="Anantharaman K."/>
            <person name="Brown C.T."/>
            <person name="Hug L.A."/>
            <person name="Sharon I."/>
            <person name="Castelle C.J."/>
            <person name="Probst A.J."/>
            <person name="Thomas B.C."/>
            <person name="Singh A."/>
            <person name="Wilkins M.J."/>
            <person name="Karaoz U."/>
            <person name="Brodie E.L."/>
            <person name="Williams K.H."/>
            <person name="Hubbard S.S."/>
            <person name="Banfield J.F."/>
        </authorList>
    </citation>
    <scope>NUCLEOTIDE SEQUENCE [LARGE SCALE GENOMIC DNA]</scope>
</reference>
<dbReference type="AlphaFoldDB" id="A0A1F6B7S6"/>
<evidence type="ECO:0000313" key="4">
    <source>
        <dbReference type="Proteomes" id="UP000176228"/>
    </source>
</evidence>
<name>A0A1F6B7S6_9BACT</name>
<gene>
    <name evidence="3" type="ORF">A2968_06540</name>
</gene>
<feature type="transmembrane region" description="Helical" evidence="1">
    <location>
        <begin position="12"/>
        <end position="40"/>
    </location>
</feature>
<evidence type="ECO:0000256" key="1">
    <source>
        <dbReference type="SAM" id="Phobius"/>
    </source>
</evidence>
<evidence type="ECO:0000313" key="3">
    <source>
        <dbReference type="EMBL" id="OGG32975.1"/>
    </source>
</evidence>
<protein>
    <submittedName>
        <fullName evidence="3">Electron transporter RnfE</fullName>
    </submittedName>
</protein>
<dbReference type="Proteomes" id="UP000176228">
    <property type="component" value="Unassembled WGS sequence"/>
</dbReference>
<dbReference type="EMBL" id="MFJU01000042">
    <property type="protein sequence ID" value="OGG32975.1"/>
    <property type="molecule type" value="Genomic_DNA"/>
</dbReference>
<proteinExistence type="predicted"/>
<keyword evidence="1" id="KW-0472">Membrane</keyword>
<dbReference type="Pfam" id="PF09851">
    <property type="entry name" value="SHOCT"/>
    <property type="match status" value="1"/>
</dbReference>
<organism evidence="3 4">
    <name type="scientific">Candidatus Gottesmanbacteria bacterium RIFCSPLOWO2_01_FULL_42_22</name>
    <dbReference type="NCBI Taxonomy" id="1798391"/>
    <lineage>
        <taxon>Bacteria</taxon>
        <taxon>Candidatus Gottesmaniibacteriota</taxon>
    </lineage>
</organism>
<accession>A0A1F6B7S6</accession>